<evidence type="ECO:0008006" key="4">
    <source>
        <dbReference type="Google" id="ProtNLM"/>
    </source>
</evidence>
<keyword evidence="1" id="KW-0472">Membrane</keyword>
<keyword evidence="1" id="KW-0812">Transmembrane</keyword>
<evidence type="ECO:0000313" key="3">
    <source>
        <dbReference type="Proteomes" id="UP000323317"/>
    </source>
</evidence>
<name>A0A5D4K9D5_9BACI</name>
<dbReference type="RefSeq" id="WP_148948306.1">
    <property type="nucleotide sequence ID" value="NZ_VTEH01000018.1"/>
</dbReference>
<dbReference type="AlphaFoldDB" id="A0A5D4K9D5"/>
<dbReference type="EMBL" id="VTEH01000018">
    <property type="protein sequence ID" value="TYR73479.1"/>
    <property type="molecule type" value="Genomic_DNA"/>
</dbReference>
<gene>
    <name evidence="2" type="ORF">FZC79_18740</name>
</gene>
<evidence type="ECO:0000313" key="2">
    <source>
        <dbReference type="EMBL" id="TYR73479.1"/>
    </source>
</evidence>
<keyword evidence="1" id="KW-1133">Transmembrane helix</keyword>
<protein>
    <recommendedName>
        <fullName evidence="4">GRAM domain-containing protein</fullName>
    </recommendedName>
</protein>
<feature type="transmembrane region" description="Helical" evidence="1">
    <location>
        <begin position="6"/>
        <end position="28"/>
    </location>
</feature>
<organism evidence="2 3">
    <name type="scientific">Rossellomorea vietnamensis</name>
    <dbReference type="NCBI Taxonomy" id="218284"/>
    <lineage>
        <taxon>Bacteria</taxon>
        <taxon>Bacillati</taxon>
        <taxon>Bacillota</taxon>
        <taxon>Bacilli</taxon>
        <taxon>Bacillales</taxon>
        <taxon>Bacillaceae</taxon>
        <taxon>Rossellomorea</taxon>
    </lineage>
</organism>
<comment type="caution">
    <text evidence="2">The sequence shown here is derived from an EMBL/GenBank/DDBJ whole genome shotgun (WGS) entry which is preliminary data.</text>
</comment>
<feature type="transmembrane region" description="Helical" evidence="1">
    <location>
        <begin position="35"/>
        <end position="54"/>
    </location>
</feature>
<dbReference type="Proteomes" id="UP000323317">
    <property type="component" value="Unassembled WGS sequence"/>
</dbReference>
<accession>A0A5D4K9D5</accession>
<proteinExistence type="predicted"/>
<reference evidence="2 3" key="1">
    <citation type="submission" date="2019-08" db="EMBL/GenBank/DDBJ databases">
        <title>Bacillus genomes from the desert of Cuatro Cienegas, Coahuila.</title>
        <authorList>
            <person name="Olmedo-Alvarez G."/>
        </authorList>
    </citation>
    <scope>NUCLEOTIDE SEQUENCE [LARGE SCALE GENOMIC DNA]</scope>
    <source>
        <strain evidence="2 3">CH40_1T</strain>
    </source>
</reference>
<evidence type="ECO:0000256" key="1">
    <source>
        <dbReference type="SAM" id="Phobius"/>
    </source>
</evidence>
<sequence>MLYLLLLGQIASGFTGVFVIVYGLIMLLFGQGGGIILLGLFLLFGVPFILESLLKNKLNDNINNKVGEEVKFSGSFVKSENQYSGKGYLAVTSNKLVFLNMSNDDVYSFNLNDIEQYIIGHKSTNNFLITDNAIIQGGKRVVEIQLTDGTILKWRMTASNFFPTFAFEKSLSNLLGSSMDKFKVS</sequence>